<comment type="similarity">
    <text evidence="2">Belongs to the PMEI family.</text>
</comment>
<dbReference type="GeneID" id="115746478"/>
<dbReference type="InterPro" id="IPR006501">
    <property type="entry name" value="Pectinesterase_inhib_dom"/>
</dbReference>
<dbReference type="Proteomes" id="UP000827889">
    <property type="component" value="Chromosome 3"/>
</dbReference>
<proteinExistence type="inferred from homology"/>
<gene>
    <name evidence="6" type="primary">LOC115746478</name>
</gene>
<dbReference type="RefSeq" id="XP_048131982.1">
    <property type="nucleotide sequence ID" value="XM_048276025.1"/>
</dbReference>
<sequence>MAKAKPSHSFLFLFHLLFFTAILQPSSSQATAAPRTDFIKSSCRSTHYPSLCVQCLSGYAPSIQQDPRQLARAALQVSLARAQSAATYVAQLSRLQGITPRESQAVQDCVQNVGDSVSRLSRSIDELGQMGGGQGAAGEAFDWHMSNVQTWVSGALTDENTCFDGFARPGMDGKAKSAVRGRLVEVAQVVSNALALVDRFGSRHRGAAKGKP</sequence>
<organism evidence="5 6">
    <name type="scientific">Rhodamnia argentea</name>
    <dbReference type="NCBI Taxonomy" id="178133"/>
    <lineage>
        <taxon>Eukaryota</taxon>
        <taxon>Viridiplantae</taxon>
        <taxon>Streptophyta</taxon>
        <taxon>Embryophyta</taxon>
        <taxon>Tracheophyta</taxon>
        <taxon>Spermatophyta</taxon>
        <taxon>Magnoliopsida</taxon>
        <taxon>eudicotyledons</taxon>
        <taxon>Gunneridae</taxon>
        <taxon>Pentapetalae</taxon>
        <taxon>rosids</taxon>
        <taxon>malvids</taxon>
        <taxon>Myrtales</taxon>
        <taxon>Myrtaceae</taxon>
        <taxon>Myrtoideae</taxon>
        <taxon>Myrteae</taxon>
        <taxon>Australasian group</taxon>
        <taxon>Rhodamnia</taxon>
    </lineage>
</organism>
<name>A0ABM3H5U9_9MYRT</name>
<dbReference type="Pfam" id="PF04043">
    <property type="entry name" value="PMEI"/>
    <property type="match status" value="1"/>
</dbReference>
<feature type="domain" description="Pectinesterase inhibitor" evidence="4">
    <location>
        <begin position="34"/>
        <end position="196"/>
    </location>
</feature>
<reference evidence="6" key="1">
    <citation type="submission" date="2025-08" db="UniProtKB">
        <authorList>
            <consortium name="RefSeq"/>
        </authorList>
    </citation>
    <scope>IDENTIFICATION</scope>
    <source>
        <tissue evidence="6">Leaf</tissue>
    </source>
</reference>
<dbReference type="Gene3D" id="1.20.140.40">
    <property type="entry name" value="Invertase/pectin methylesterase inhibitor family protein"/>
    <property type="match status" value="1"/>
</dbReference>
<protein>
    <submittedName>
        <fullName evidence="6">21 kDa protein-like</fullName>
    </submittedName>
</protein>
<feature type="chain" id="PRO_5047118929" evidence="3">
    <location>
        <begin position="29"/>
        <end position="212"/>
    </location>
</feature>
<dbReference type="SMART" id="SM00856">
    <property type="entry name" value="PMEI"/>
    <property type="match status" value="1"/>
</dbReference>
<keyword evidence="1 3" id="KW-0732">Signal</keyword>
<dbReference type="SUPFAM" id="SSF101148">
    <property type="entry name" value="Plant invertase/pectin methylesterase inhibitor"/>
    <property type="match status" value="1"/>
</dbReference>
<evidence type="ECO:0000313" key="6">
    <source>
        <dbReference type="RefSeq" id="XP_048131982.1"/>
    </source>
</evidence>
<evidence type="ECO:0000259" key="4">
    <source>
        <dbReference type="SMART" id="SM00856"/>
    </source>
</evidence>
<dbReference type="InterPro" id="IPR051955">
    <property type="entry name" value="PME_Inhibitor"/>
</dbReference>
<keyword evidence="5" id="KW-1185">Reference proteome</keyword>
<dbReference type="CDD" id="cd15798">
    <property type="entry name" value="PMEI-like_3"/>
    <property type="match status" value="1"/>
</dbReference>
<evidence type="ECO:0000256" key="1">
    <source>
        <dbReference type="ARBA" id="ARBA00022729"/>
    </source>
</evidence>
<accession>A0ABM3H5U9</accession>
<dbReference type="NCBIfam" id="TIGR01614">
    <property type="entry name" value="PME_inhib"/>
    <property type="match status" value="1"/>
</dbReference>
<evidence type="ECO:0000313" key="5">
    <source>
        <dbReference type="Proteomes" id="UP000827889"/>
    </source>
</evidence>
<feature type="signal peptide" evidence="3">
    <location>
        <begin position="1"/>
        <end position="28"/>
    </location>
</feature>
<evidence type="ECO:0000256" key="3">
    <source>
        <dbReference type="SAM" id="SignalP"/>
    </source>
</evidence>
<evidence type="ECO:0000256" key="2">
    <source>
        <dbReference type="ARBA" id="ARBA00038471"/>
    </source>
</evidence>
<dbReference type="InterPro" id="IPR035513">
    <property type="entry name" value="Invertase/methylesterase_inhib"/>
</dbReference>
<dbReference type="PANTHER" id="PTHR31080">
    <property type="entry name" value="PECTINESTERASE INHIBITOR-LIKE"/>
    <property type="match status" value="1"/>
</dbReference>
<dbReference type="PANTHER" id="PTHR31080:SF207">
    <property type="entry name" value="PECTINESTERASE INHIBITOR 9"/>
    <property type="match status" value="1"/>
</dbReference>